<dbReference type="EMBL" id="JACVVK020000572">
    <property type="protein sequence ID" value="KAK7465175.1"/>
    <property type="molecule type" value="Genomic_DNA"/>
</dbReference>
<evidence type="ECO:0008006" key="4">
    <source>
        <dbReference type="Google" id="ProtNLM"/>
    </source>
</evidence>
<protein>
    <recommendedName>
        <fullName evidence="4">Lipocalin/cytosolic fatty-acid binding domain-containing protein</fullName>
    </recommendedName>
</protein>
<name>A0ABD0J8G0_9CAEN</name>
<sequence length="80" mass="9124">SQRTILMRQSTQSSSMMSLRTLTIVLAICTTAVKAQVVHNLLTNPSFEEDLRGTWFSYGFDMVQYAKDAIHMRYSVKCTN</sequence>
<feature type="chain" id="PRO_5044849545" description="Lipocalin/cytosolic fatty-acid binding domain-containing protein" evidence="1">
    <location>
        <begin position="36"/>
        <end position="80"/>
    </location>
</feature>
<feature type="non-terminal residue" evidence="2">
    <location>
        <position position="80"/>
    </location>
</feature>
<proteinExistence type="predicted"/>
<evidence type="ECO:0000313" key="2">
    <source>
        <dbReference type="EMBL" id="KAK7465175.1"/>
    </source>
</evidence>
<gene>
    <name evidence="2" type="ORF">BaRGS_00037638</name>
</gene>
<feature type="non-terminal residue" evidence="2">
    <location>
        <position position="1"/>
    </location>
</feature>
<dbReference type="AlphaFoldDB" id="A0ABD0J8G0"/>
<evidence type="ECO:0000313" key="3">
    <source>
        <dbReference type="Proteomes" id="UP001519460"/>
    </source>
</evidence>
<keyword evidence="3" id="KW-1185">Reference proteome</keyword>
<feature type="signal peptide" evidence="1">
    <location>
        <begin position="1"/>
        <end position="35"/>
    </location>
</feature>
<organism evidence="2 3">
    <name type="scientific">Batillaria attramentaria</name>
    <dbReference type="NCBI Taxonomy" id="370345"/>
    <lineage>
        <taxon>Eukaryota</taxon>
        <taxon>Metazoa</taxon>
        <taxon>Spiralia</taxon>
        <taxon>Lophotrochozoa</taxon>
        <taxon>Mollusca</taxon>
        <taxon>Gastropoda</taxon>
        <taxon>Caenogastropoda</taxon>
        <taxon>Sorbeoconcha</taxon>
        <taxon>Cerithioidea</taxon>
        <taxon>Batillariidae</taxon>
        <taxon>Batillaria</taxon>
    </lineage>
</organism>
<dbReference type="Proteomes" id="UP001519460">
    <property type="component" value="Unassembled WGS sequence"/>
</dbReference>
<keyword evidence="1" id="KW-0732">Signal</keyword>
<evidence type="ECO:0000256" key="1">
    <source>
        <dbReference type="SAM" id="SignalP"/>
    </source>
</evidence>
<comment type="caution">
    <text evidence="2">The sequence shown here is derived from an EMBL/GenBank/DDBJ whole genome shotgun (WGS) entry which is preliminary data.</text>
</comment>
<accession>A0ABD0J8G0</accession>
<reference evidence="2 3" key="1">
    <citation type="journal article" date="2023" name="Sci. Data">
        <title>Genome assembly of the Korean intertidal mud-creeper Batillaria attramentaria.</title>
        <authorList>
            <person name="Patra A.K."/>
            <person name="Ho P.T."/>
            <person name="Jun S."/>
            <person name="Lee S.J."/>
            <person name="Kim Y."/>
            <person name="Won Y.J."/>
        </authorList>
    </citation>
    <scope>NUCLEOTIDE SEQUENCE [LARGE SCALE GENOMIC DNA]</scope>
    <source>
        <strain evidence="2">Wonlab-2016</strain>
    </source>
</reference>